<feature type="region of interest" description="Disordered" evidence="8">
    <location>
        <begin position="217"/>
        <end position="259"/>
    </location>
</feature>
<dbReference type="GO" id="GO:0003954">
    <property type="term" value="F:NADH dehydrogenase activity"/>
    <property type="evidence" value="ECO:0007669"/>
    <property type="project" value="TreeGrafter"/>
</dbReference>
<dbReference type="NCBIfam" id="NF005724">
    <property type="entry name" value="PRK07539.1-4"/>
    <property type="match status" value="1"/>
</dbReference>
<dbReference type="InterPro" id="IPR036249">
    <property type="entry name" value="Thioredoxin-like_sf"/>
</dbReference>
<dbReference type="STRING" id="670307.HYPDE_28863"/>
<feature type="compositionally biased region" description="Basic and acidic residues" evidence="8">
    <location>
        <begin position="217"/>
        <end position="227"/>
    </location>
</feature>
<keyword evidence="2" id="KW-0001">2Fe-2S</keyword>
<keyword evidence="3" id="KW-0479">Metal-binding</keyword>
<evidence type="ECO:0000256" key="5">
    <source>
        <dbReference type="ARBA" id="ARBA00023014"/>
    </source>
</evidence>
<dbReference type="eggNOG" id="COG1905">
    <property type="taxonomic scope" value="Bacteria"/>
</dbReference>
<evidence type="ECO:0000256" key="7">
    <source>
        <dbReference type="ARBA" id="ARBA00047712"/>
    </source>
</evidence>
<dbReference type="HOGENOM" id="CLU_054362_0_0_5"/>
<protein>
    <submittedName>
        <fullName evidence="9">NADH dehydrogenase subunit E</fullName>
        <ecNumber evidence="9">1.6.5.3</ecNumber>
    </submittedName>
</protein>
<evidence type="ECO:0000256" key="3">
    <source>
        <dbReference type="ARBA" id="ARBA00022723"/>
    </source>
</evidence>
<gene>
    <name evidence="9" type="ORF">HYPDE_28863</name>
</gene>
<dbReference type="Gene3D" id="1.10.10.1590">
    <property type="entry name" value="NADH-quinone oxidoreductase subunit E"/>
    <property type="match status" value="1"/>
</dbReference>
<evidence type="ECO:0000256" key="6">
    <source>
        <dbReference type="ARBA" id="ARBA00034078"/>
    </source>
</evidence>
<dbReference type="FunFam" id="1.10.10.1590:FF:000001">
    <property type="entry name" value="NADH-quinone oxidoreductase subunit E"/>
    <property type="match status" value="1"/>
</dbReference>
<dbReference type="Gene3D" id="1.10.150.20">
    <property type="entry name" value="5' to 3' exonuclease, C-terminal subdomain"/>
    <property type="match status" value="1"/>
</dbReference>
<dbReference type="eggNOG" id="COG3743">
    <property type="taxonomic scope" value="Bacteria"/>
</dbReference>
<dbReference type="AlphaFoldDB" id="N0BA87"/>
<dbReference type="NCBIfam" id="TIGR01958">
    <property type="entry name" value="nuoE_fam"/>
    <property type="match status" value="1"/>
</dbReference>
<comment type="cofactor">
    <cofactor evidence="6">
        <name>[2Fe-2S] cluster</name>
        <dbReference type="ChEBI" id="CHEBI:190135"/>
    </cofactor>
</comment>
<name>N0BA87_9HYPH</name>
<evidence type="ECO:0000256" key="2">
    <source>
        <dbReference type="ARBA" id="ARBA00022714"/>
    </source>
</evidence>
<dbReference type="GO" id="GO:0046872">
    <property type="term" value="F:metal ion binding"/>
    <property type="evidence" value="ECO:0007669"/>
    <property type="project" value="UniProtKB-KW"/>
</dbReference>
<dbReference type="InterPro" id="IPR002023">
    <property type="entry name" value="NuoE-like"/>
</dbReference>
<dbReference type="PANTHER" id="PTHR10371:SF3">
    <property type="entry name" value="NADH DEHYDROGENASE [UBIQUINONE] FLAVOPROTEIN 2, MITOCHONDRIAL"/>
    <property type="match status" value="1"/>
</dbReference>
<keyword evidence="4" id="KW-0408">Iron</keyword>
<dbReference type="PANTHER" id="PTHR10371">
    <property type="entry name" value="NADH DEHYDROGENASE UBIQUINONE FLAVOPROTEIN 2, MITOCHONDRIAL"/>
    <property type="match status" value="1"/>
</dbReference>
<dbReference type="InterPro" id="IPR042128">
    <property type="entry name" value="NuoE_dom"/>
</dbReference>
<dbReference type="OrthoDB" id="9807941at2"/>
<proteinExistence type="inferred from homology"/>
<dbReference type="SUPFAM" id="SSF52833">
    <property type="entry name" value="Thioredoxin-like"/>
    <property type="match status" value="1"/>
</dbReference>
<evidence type="ECO:0000256" key="4">
    <source>
        <dbReference type="ARBA" id="ARBA00023004"/>
    </source>
</evidence>
<comment type="catalytic activity">
    <reaction evidence="7">
        <text>a quinone + NADH + 5 H(+)(in) = a quinol + NAD(+) + 4 H(+)(out)</text>
        <dbReference type="Rhea" id="RHEA:57888"/>
        <dbReference type="ChEBI" id="CHEBI:15378"/>
        <dbReference type="ChEBI" id="CHEBI:24646"/>
        <dbReference type="ChEBI" id="CHEBI:57540"/>
        <dbReference type="ChEBI" id="CHEBI:57945"/>
        <dbReference type="ChEBI" id="CHEBI:132124"/>
    </reaction>
</comment>
<keyword evidence="9" id="KW-0560">Oxidoreductase</keyword>
<sequence>MAVRRVHPDQPADFTFSAENLAWARETIAKYPPGKQASAVIPLLWRAQEQSGGWLPEPAIRAVCDLLGMAYIRGMEIATFYTMFQLSPVGTKAHVQVCGTTPCMLRGSRDLIAVCQHRINEHPHTPNEDGTLSWEEVECIGVCANAPVAQIGKDTFEDLTPEQFEKILDGFVAGKPPKWGSQTGRTASCPATGPTSLTDKSLYDGSTIGAWKKRFEETSGASDKAEETTPPSALASPTHKAAVAEGSSPSSPNAAPPVHPAALTAMANTGLVKELEARGGGKALSAGELDKIKADMQRDQAIAAARGIKDPELLSEPRGGKGDDLSLIWGVADKMVEKLNSIGIWHFDQIAKWTPENIAWFEGRLDGFKGRVTRDKWIEQAQKLASGWRPETKAGERPKD</sequence>
<evidence type="ECO:0000313" key="9">
    <source>
        <dbReference type="EMBL" id="AGK57451.1"/>
    </source>
</evidence>
<evidence type="ECO:0000256" key="1">
    <source>
        <dbReference type="ARBA" id="ARBA00010643"/>
    </source>
</evidence>
<feature type="region of interest" description="Disordered" evidence="8">
    <location>
        <begin position="175"/>
        <end position="203"/>
    </location>
</feature>
<dbReference type="GO" id="GO:0051537">
    <property type="term" value="F:2 iron, 2 sulfur cluster binding"/>
    <property type="evidence" value="ECO:0007669"/>
    <property type="project" value="UniProtKB-KW"/>
</dbReference>
<accession>N0BA87</accession>
<dbReference type="EMBL" id="CP005587">
    <property type="protein sequence ID" value="AGK57451.1"/>
    <property type="molecule type" value="Genomic_DNA"/>
</dbReference>
<dbReference type="EC" id="1.6.5.3" evidence="9"/>
<evidence type="ECO:0000313" key="10">
    <source>
        <dbReference type="Proteomes" id="UP000005952"/>
    </source>
</evidence>
<dbReference type="RefSeq" id="WP_015597487.1">
    <property type="nucleotide sequence ID" value="NC_021172.1"/>
</dbReference>
<keyword evidence="10" id="KW-1185">Reference proteome</keyword>
<comment type="similarity">
    <text evidence="1">Belongs to the complex I 24 kDa subunit family.</text>
</comment>
<dbReference type="Gene3D" id="3.40.30.10">
    <property type="entry name" value="Glutaredoxin"/>
    <property type="match status" value="1"/>
</dbReference>
<dbReference type="CDD" id="cd03064">
    <property type="entry name" value="TRX_Fd_NuoE"/>
    <property type="match status" value="1"/>
</dbReference>
<dbReference type="Pfam" id="PF01257">
    <property type="entry name" value="2Fe-2S_thioredx"/>
    <property type="match status" value="1"/>
</dbReference>
<dbReference type="KEGG" id="hdt:HYPDE_28863"/>
<dbReference type="InterPro" id="IPR041921">
    <property type="entry name" value="NuoE_N"/>
</dbReference>
<evidence type="ECO:0000256" key="8">
    <source>
        <dbReference type="SAM" id="MobiDB-lite"/>
    </source>
</evidence>
<reference evidence="9 10" key="1">
    <citation type="journal article" date="2013" name="Genome Announc.">
        <title>Genome sequences for three denitrifying bacterial strains isolated from a uranium- and nitrate-contaminated subsurface environment.</title>
        <authorList>
            <person name="Venkatramanan R."/>
            <person name="Prakash O."/>
            <person name="Woyke T."/>
            <person name="Chain P."/>
            <person name="Goodwin L.A."/>
            <person name="Watson D."/>
            <person name="Brooks S."/>
            <person name="Kostka J.E."/>
            <person name="Green S.J."/>
        </authorList>
    </citation>
    <scope>NUCLEOTIDE SEQUENCE [LARGE SCALE GENOMIC DNA]</scope>
    <source>
        <strain evidence="9 10">1NES1</strain>
    </source>
</reference>
<organism evidence="9 10">
    <name type="scientific">Hyphomicrobium denitrificans 1NES1</name>
    <dbReference type="NCBI Taxonomy" id="670307"/>
    <lineage>
        <taxon>Bacteria</taxon>
        <taxon>Pseudomonadati</taxon>
        <taxon>Pseudomonadota</taxon>
        <taxon>Alphaproteobacteria</taxon>
        <taxon>Hyphomicrobiales</taxon>
        <taxon>Hyphomicrobiaceae</taxon>
        <taxon>Hyphomicrobium</taxon>
    </lineage>
</organism>
<dbReference type="Proteomes" id="UP000005952">
    <property type="component" value="Chromosome"/>
</dbReference>
<keyword evidence="5" id="KW-0411">Iron-sulfur</keyword>